<dbReference type="Proteomes" id="UP000314987">
    <property type="component" value="Unassembled WGS sequence"/>
</dbReference>
<dbReference type="AlphaFoldDB" id="A0A4X2KH05"/>
<dbReference type="InterPro" id="IPR036603">
    <property type="entry name" value="RBP11-like"/>
</dbReference>
<accession>A0A4X2KH05</accession>
<dbReference type="Ensembl" id="ENSVURT00010010506.1">
    <property type="protein sequence ID" value="ENSVURP00010009261.1"/>
    <property type="gene ID" value="ENSVURG00010007172.1"/>
</dbReference>
<keyword evidence="1" id="KW-0240">DNA-directed RNA polymerase</keyword>
<dbReference type="GO" id="GO:0006351">
    <property type="term" value="P:DNA-templated transcription"/>
    <property type="evidence" value="ECO:0007669"/>
    <property type="project" value="InterPro"/>
</dbReference>
<dbReference type="GO" id="GO:0046983">
    <property type="term" value="F:protein dimerization activity"/>
    <property type="evidence" value="ECO:0007669"/>
    <property type="project" value="InterPro"/>
</dbReference>
<sequence length="113" mass="13176">VYRAPDEQELSVFPLFFDGENIIINENSKVPNDCWFTINKEDHTQGNIKSPFLFVCLFYKVSHLLEHNKIIPDIHHSSYSSQDTFINSAITNLFINLLISLEEQFKFLPDLDL</sequence>
<evidence type="ECO:0000313" key="4">
    <source>
        <dbReference type="Proteomes" id="UP000314987"/>
    </source>
</evidence>
<dbReference type="Gene3D" id="3.30.1360.10">
    <property type="entry name" value="RNA polymerase, RBP11-like subunit"/>
    <property type="match status" value="1"/>
</dbReference>
<keyword evidence="4" id="KW-1185">Reference proteome</keyword>
<dbReference type="GO" id="GO:0000428">
    <property type="term" value="C:DNA-directed RNA polymerase complex"/>
    <property type="evidence" value="ECO:0007669"/>
    <property type="project" value="UniProtKB-KW"/>
</dbReference>
<name>A0A4X2KH05_VOMUR</name>
<reference evidence="3" key="2">
    <citation type="submission" date="2025-08" db="UniProtKB">
        <authorList>
            <consortium name="Ensembl"/>
        </authorList>
    </citation>
    <scope>IDENTIFICATION</scope>
</reference>
<reference evidence="4" key="1">
    <citation type="submission" date="2018-12" db="EMBL/GenBank/DDBJ databases">
        <authorList>
            <person name="Yazar S."/>
        </authorList>
    </citation>
    <scope>NUCLEOTIDE SEQUENCE [LARGE SCALE GENOMIC DNA]</scope>
</reference>
<evidence type="ECO:0008006" key="5">
    <source>
        <dbReference type="Google" id="ProtNLM"/>
    </source>
</evidence>
<dbReference type="SUPFAM" id="SSF55257">
    <property type="entry name" value="RBP11-like subunits of RNA polymerase"/>
    <property type="match status" value="1"/>
</dbReference>
<dbReference type="STRING" id="29139.ENSVURP00010009261"/>
<reference evidence="3" key="3">
    <citation type="submission" date="2025-09" db="UniProtKB">
        <authorList>
            <consortium name="Ensembl"/>
        </authorList>
    </citation>
    <scope>IDENTIFICATION</scope>
</reference>
<evidence type="ECO:0000313" key="3">
    <source>
        <dbReference type="Ensembl" id="ENSVURP00010009261.1"/>
    </source>
</evidence>
<evidence type="ECO:0000256" key="1">
    <source>
        <dbReference type="ARBA" id="ARBA00022478"/>
    </source>
</evidence>
<organism evidence="3 4">
    <name type="scientific">Vombatus ursinus</name>
    <name type="common">Common wombat</name>
    <dbReference type="NCBI Taxonomy" id="29139"/>
    <lineage>
        <taxon>Eukaryota</taxon>
        <taxon>Metazoa</taxon>
        <taxon>Chordata</taxon>
        <taxon>Craniata</taxon>
        <taxon>Vertebrata</taxon>
        <taxon>Euteleostomi</taxon>
        <taxon>Mammalia</taxon>
        <taxon>Metatheria</taxon>
        <taxon>Diprotodontia</taxon>
        <taxon>Vombatidae</taxon>
        <taxon>Vombatus</taxon>
    </lineage>
</organism>
<keyword evidence="2" id="KW-0804">Transcription</keyword>
<evidence type="ECO:0000256" key="2">
    <source>
        <dbReference type="ARBA" id="ARBA00023163"/>
    </source>
</evidence>
<proteinExistence type="predicted"/>
<protein>
    <recommendedName>
        <fullName evidence="5">DNA-directed RNA polymerase RBP11-like dimerisation domain-containing protein</fullName>
    </recommendedName>
</protein>